<reference evidence="12" key="1">
    <citation type="journal article" date="2019" name="Int. J. Syst. Evol. Microbiol.">
        <title>The Global Catalogue of Microorganisms (GCM) 10K type strain sequencing project: providing services to taxonomists for standard genome sequencing and annotation.</title>
        <authorList>
            <consortium name="The Broad Institute Genomics Platform"/>
            <consortium name="The Broad Institute Genome Sequencing Center for Infectious Disease"/>
            <person name="Wu L."/>
            <person name="Ma J."/>
        </authorList>
    </citation>
    <scope>NUCLEOTIDE SEQUENCE [LARGE SCALE GENOMIC DNA]</scope>
    <source>
        <strain evidence="12">CGMCC 4.7177</strain>
    </source>
</reference>
<keyword evidence="7 9" id="KW-0012">Acyltransferase</keyword>
<protein>
    <recommendedName>
        <fullName evidence="5 9">L-2,4-diaminobutyric acid acetyltransferase</fullName>
        <shortName evidence="9">DABA acetyltransferase</shortName>
        <ecNumber evidence="4 9">2.3.1.178</ecNumber>
    </recommendedName>
</protein>
<evidence type="ECO:0000256" key="9">
    <source>
        <dbReference type="RuleBase" id="RU365045"/>
    </source>
</evidence>
<dbReference type="PANTHER" id="PTHR43072:SF23">
    <property type="entry name" value="UPF0039 PROTEIN C11D3.02C"/>
    <property type="match status" value="1"/>
</dbReference>
<comment type="caution">
    <text evidence="11">The sequence shown here is derived from an EMBL/GenBank/DDBJ whole genome shotgun (WGS) entry which is preliminary data.</text>
</comment>
<dbReference type="EC" id="2.3.1.178" evidence="4 9"/>
<dbReference type="GO" id="GO:0033816">
    <property type="term" value="F:diaminobutyrate acetyltransferase activity"/>
    <property type="evidence" value="ECO:0007669"/>
    <property type="project" value="UniProtKB-EC"/>
</dbReference>
<dbReference type="NCBIfam" id="TIGR02406">
    <property type="entry name" value="ectoine_EctA"/>
    <property type="match status" value="1"/>
</dbReference>
<comment type="catalytic activity">
    <reaction evidence="8 9">
        <text>L-2,4-diaminobutanoate + acetyl-CoA = (2S)-4-acetamido-2-aminobutanoate + CoA + H(+)</text>
        <dbReference type="Rhea" id="RHEA:16901"/>
        <dbReference type="ChEBI" id="CHEBI:15378"/>
        <dbReference type="ChEBI" id="CHEBI:57287"/>
        <dbReference type="ChEBI" id="CHEBI:57288"/>
        <dbReference type="ChEBI" id="CHEBI:58761"/>
        <dbReference type="ChEBI" id="CHEBI:58929"/>
        <dbReference type="EC" id="2.3.1.178"/>
    </reaction>
</comment>
<comment type="similarity">
    <text evidence="3 9">Belongs to the acetyltransferase family. EctA subfamily.</text>
</comment>
<accession>A0ABW4SJW9</accession>
<evidence type="ECO:0000313" key="12">
    <source>
        <dbReference type="Proteomes" id="UP001597218"/>
    </source>
</evidence>
<dbReference type="SUPFAM" id="SSF55729">
    <property type="entry name" value="Acyl-CoA N-acyltransferases (Nat)"/>
    <property type="match status" value="1"/>
</dbReference>
<organism evidence="11 12">
    <name type="scientific">Sporosarcina siberiensis</name>
    <dbReference type="NCBI Taxonomy" id="1365606"/>
    <lineage>
        <taxon>Bacteria</taxon>
        <taxon>Bacillati</taxon>
        <taxon>Bacillota</taxon>
        <taxon>Bacilli</taxon>
        <taxon>Bacillales</taxon>
        <taxon>Caryophanaceae</taxon>
        <taxon>Sporosarcina</taxon>
    </lineage>
</organism>
<evidence type="ECO:0000313" key="11">
    <source>
        <dbReference type="EMBL" id="MFD1929439.1"/>
    </source>
</evidence>
<gene>
    <name evidence="9 11" type="primary">ectA</name>
    <name evidence="11" type="ORF">ACFSFY_15460</name>
</gene>
<sequence>MEKKSQVAVLERKEELLFRTPTEEDGKDVWQLIKNTGVLDLNSSYSYLMWSKFFDETSIVVETNKQIVGFISGFIQPKSADTLFVWQVAVDESARGKGLASRMLHENLHSDACRNIRYLEATIGPSNEASQALFLKLARDLKTTCKVTECFTENQFPGSGHEDELLFTIGPF</sequence>
<dbReference type="PIRSF" id="PIRSF037663">
    <property type="entry name" value="Acetyltransf_GNAT_prd"/>
    <property type="match status" value="1"/>
</dbReference>
<dbReference type="Proteomes" id="UP001597218">
    <property type="component" value="Unassembled WGS sequence"/>
</dbReference>
<dbReference type="InterPro" id="IPR000182">
    <property type="entry name" value="GNAT_dom"/>
</dbReference>
<dbReference type="Gene3D" id="3.40.630.30">
    <property type="match status" value="1"/>
</dbReference>
<evidence type="ECO:0000256" key="5">
    <source>
        <dbReference type="ARBA" id="ARBA00017935"/>
    </source>
</evidence>
<dbReference type="PROSITE" id="PS51186">
    <property type="entry name" value="GNAT"/>
    <property type="match status" value="1"/>
</dbReference>
<evidence type="ECO:0000256" key="6">
    <source>
        <dbReference type="ARBA" id="ARBA00022679"/>
    </source>
</evidence>
<dbReference type="EMBL" id="JBHUGI010000034">
    <property type="protein sequence ID" value="MFD1929439.1"/>
    <property type="molecule type" value="Genomic_DNA"/>
</dbReference>
<evidence type="ECO:0000256" key="7">
    <source>
        <dbReference type="ARBA" id="ARBA00023315"/>
    </source>
</evidence>
<evidence type="ECO:0000256" key="2">
    <source>
        <dbReference type="ARBA" id="ARBA00004978"/>
    </source>
</evidence>
<dbReference type="InterPro" id="IPR016181">
    <property type="entry name" value="Acyl_CoA_acyltransferase"/>
</dbReference>
<evidence type="ECO:0000256" key="8">
    <source>
        <dbReference type="ARBA" id="ARBA00048924"/>
    </source>
</evidence>
<name>A0ABW4SJW9_9BACL</name>
<dbReference type="InterPro" id="IPR017255">
    <property type="entry name" value="AcTrfase_GNAT_prd"/>
</dbReference>
<dbReference type="RefSeq" id="WP_381539651.1">
    <property type="nucleotide sequence ID" value="NZ_JBHUGI010000034.1"/>
</dbReference>
<evidence type="ECO:0000256" key="1">
    <source>
        <dbReference type="ARBA" id="ARBA00003741"/>
    </source>
</evidence>
<keyword evidence="12" id="KW-1185">Reference proteome</keyword>
<evidence type="ECO:0000259" key="10">
    <source>
        <dbReference type="PROSITE" id="PS51186"/>
    </source>
</evidence>
<evidence type="ECO:0000256" key="4">
    <source>
        <dbReference type="ARBA" id="ARBA00012355"/>
    </source>
</evidence>
<evidence type="ECO:0000256" key="3">
    <source>
        <dbReference type="ARBA" id="ARBA00010712"/>
    </source>
</evidence>
<dbReference type="Pfam" id="PF00583">
    <property type="entry name" value="Acetyltransf_1"/>
    <property type="match status" value="1"/>
</dbReference>
<feature type="domain" description="N-acetyltransferase" evidence="10">
    <location>
        <begin position="16"/>
        <end position="172"/>
    </location>
</feature>
<dbReference type="PANTHER" id="PTHR43072">
    <property type="entry name" value="N-ACETYLTRANSFERASE"/>
    <property type="match status" value="1"/>
</dbReference>
<dbReference type="InterPro" id="IPR012772">
    <property type="entry name" value="Ectoine_EctA"/>
</dbReference>
<dbReference type="CDD" id="cd04301">
    <property type="entry name" value="NAT_SF"/>
    <property type="match status" value="1"/>
</dbReference>
<comment type="pathway">
    <text evidence="2 9">Amine and polyamine biosynthesis; ectoine biosynthesis; L-ectoine from L-aspartate 4-semialdehyde: step 2/3.</text>
</comment>
<proteinExistence type="inferred from homology"/>
<comment type="function">
    <text evidence="1 9">Catalyzes the acetylation of L-2,4-diaminobutyrate (DABA) to gamma-N-acetyl-alpha,gamma-diaminobutyric acid (ADABA) with acetyl coenzyme A.</text>
</comment>
<keyword evidence="6 9" id="KW-0808">Transferase</keyword>